<protein>
    <submittedName>
        <fullName evidence="8">Cytochrome P450</fullName>
    </submittedName>
</protein>
<dbReference type="AlphaFoldDB" id="A0A132B5Z3"/>
<name>A0A132B5Z3_MOLSC</name>
<dbReference type="KEGG" id="psco:LY89DRAFT_702248"/>
<dbReference type="InterPro" id="IPR001128">
    <property type="entry name" value="Cyt_P450"/>
</dbReference>
<evidence type="ECO:0000256" key="3">
    <source>
        <dbReference type="ARBA" id="ARBA00022723"/>
    </source>
</evidence>
<evidence type="ECO:0000256" key="1">
    <source>
        <dbReference type="ARBA" id="ARBA00010617"/>
    </source>
</evidence>
<dbReference type="EMBL" id="KQ947438">
    <property type="protein sequence ID" value="KUJ07820.1"/>
    <property type="molecule type" value="Genomic_DNA"/>
</dbReference>
<evidence type="ECO:0000256" key="7">
    <source>
        <dbReference type="SAM" id="MobiDB-lite"/>
    </source>
</evidence>
<evidence type="ECO:0000256" key="5">
    <source>
        <dbReference type="PIRSR" id="PIRSR602401-1"/>
    </source>
</evidence>
<sequence length="529" mass="60491">MNGFVRQWGESAPSRSTPKGPPRIFDPIPFVFNTLQFVFNNDKFMNRATQALENSPVVKFWFAGKPVYLVAGLKNYQSIFASRDLTYNGIMLQIGFPRLWRMSDSEVKRFADDRSGIRETPLPGTEHIAPEQRYWAPKYHVLYEFLSRPHQLKPIVDQFTNQFSQVVEKYPVGEWTNLSIDKLTRGDFTRCAITTLFGPTIFELNPDFLDAFWDFDSYAGVLVYGLPEWMYPAPFRASDRFLDRIEKYVEAGLKNFNWDGSEVDVQWEPRFGSRVTRELAKWLTDAGFRRKTVAGGLGTLLFGQNSNTIPVVSWMLMELNKDPALLKAVREEVAGAFVTDSSTGERTLDVQKATSLPLLQSLWTEILRFRVSMVIMRTVEEPISIGGVNIAKGSLIHAYSRISQTDEETWGTSQHPADQFWAERHINFVEEKDWTGQLCKRREFALAASPAGFFPFGGGVPICPGRHFAKSEVFAMLAILVDRFEMEFVSWTNFDGSPSDRPAESNKRFSGIGSLPPDRDMIVRWKRIW</sequence>
<dbReference type="GO" id="GO:0008395">
    <property type="term" value="F:steroid hydroxylase activity"/>
    <property type="evidence" value="ECO:0007669"/>
    <property type="project" value="TreeGrafter"/>
</dbReference>
<keyword evidence="6" id="KW-0503">Monooxygenase</keyword>
<dbReference type="SUPFAM" id="SSF48264">
    <property type="entry name" value="Cytochrome P450"/>
    <property type="match status" value="1"/>
</dbReference>
<dbReference type="InterPro" id="IPR036396">
    <property type="entry name" value="Cyt_P450_sf"/>
</dbReference>
<dbReference type="GO" id="GO:0005506">
    <property type="term" value="F:iron ion binding"/>
    <property type="evidence" value="ECO:0007669"/>
    <property type="project" value="InterPro"/>
</dbReference>
<dbReference type="InterPro" id="IPR017972">
    <property type="entry name" value="Cyt_P450_CS"/>
</dbReference>
<keyword evidence="6" id="KW-0560">Oxidoreductase</keyword>
<dbReference type="GeneID" id="28826968"/>
<evidence type="ECO:0000256" key="2">
    <source>
        <dbReference type="ARBA" id="ARBA00022617"/>
    </source>
</evidence>
<proteinExistence type="inferred from homology"/>
<dbReference type="Proteomes" id="UP000070700">
    <property type="component" value="Unassembled WGS sequence"/>
</dbReference>
<reference evidence="8 9" key="1">
    <citation type="submission" date="2015-10" db="EMBL/GenBank/DDBJ databases">
        <title>Full genome of DAOMC 229536 Phialocephala scopiformis, a fungal endophyte of spruce producing the potent anti-insectan compound rugulosin.</title>
        <authorList>
            <consortium name="DOE Joint Genome Institute"/>
            <person name="Walker A.K."/>
            <person name="Frasz S.L."/>
            <person name="Seifert K.A."/>
            <person name="Miller J.D."/>
            <person name="Mondo S.J."/>
            <person name="Labutti K."/>
            <person name="Lipzen A."/>
            <person name="Dockter R."/>
            <person name="Kennedy M."/>
            <person name="Grigoriev I.V."/>
            <person name="Spatafora J.W."/>
        </authorList>
    </citation>
    <scope>NUCLEOTIDE SEQUENCE [LARGE SCALE GENOMIC DNA]</scope>
    <source>
        <strain evidence="8 9">CBS 120377</strain>
    </source>
</reference>
<evidence type="ECO:0000256" key="4">
    <source>
        <dbReference type="ARBA" id="ARBA00023004"/>
    </source>
</evidence>
<dbReference type="PANTHER" id="PTHR24304">
    <property type="entry name" value="CYTOCHROME P450 FAMILY 7"/>
    <property type="match status" value="1"/>
</dbReference>
<dbReference type="STRING" id="149040.A0A132B5Z3"/>
<keyword evidence="4 5" id="KW-0408">Iron</keyword>
<dbReference type="RefSeq" id="XP_018062175.1">
    <property type="nucleotide sequence ID" value="XM_018217242.1"/>
</dbReference>
<dbReference type="Gene3D" id="1.10.630.10">
    <property type="entry name" value="Cytochrome P450"/>
    <property type="match status" value="1"/>
</dbReference>
<feature type="binding site" description="axial binding residue" evidence="5">
    <location>
        <position position="463"/>
    </location>
    <ligand>
        <name>heme</name>
        <dbReference type="ChEBI" id="CHEBI:30413"/>
    </ligand>
    <ligandPart>
        <name>Fe</name>
        <dbReference type="ChEBI" id="CHEBI:18248"/>
    </ligandPart>
</feature>
<dbReference type="PROSITE" id="PS00086">
    <property type="entry name" value="CYTOCHROME_P450"/>
    <property type="match status" value="1"/>
</dbReference>
<keyword evidence="2 5" id="KW-0349">Heme</keyword>
<comment type="cofactor">
    <cofactor evidence="5">
        <name>heme</name>
        <dbReference type="ChEBI" id="CHEBI:30413"/>
    </cofactor>
</comment>
<feature type="region of interest" description="Disordered" evidence="7">
    <location>
        <begin position="1"/>
        <end position="21"/>
    </location>
</feature>
<comment type="similarity">
    <text evidence="1 6">Belongs to the cytochrome P450 family.</text>
</comment>
<dbReference type="PANTHER" id="PTHR24304:SF2">
    <property type="entry name" value="24-HYDROXYCHOLESTEROL 7-ALPHA-HYDROXYLASE"/>
    <property type="match status" value="1"/>
</dbReference>
<keyword evidence="3 5" id="KW-0479">Metal-binding</keyword>
<accession>A0A132B5Z3</accession>
<dbReference type="InParanoid" id="A0A132B5Z3"/>
<dbReference type="GO" id="GO:0016705">
    <property type="term" value="F:oxidoreductase activity, acting on paired donors, with incorporation or reduction of molecular oxygen"/>
    <property type="evidence" value="ECO:0007669"/>
    <property type="project" value="InterPro"/>
</dbReference>
<dbReference type="Pfam" id="PF00067">
    <property type="entry name" value="p450"/>
    <property type="match status" value="1"/>
</dbReference>
<dbReference type="CDD" id="cd11040">
    <property type="entry name" value="CYP7_CYP8-like"/>
    <property type="match status" value="1"/>
</dbReference>
<keyword evidence="9" id="KW-1185">Reference proteome</keyword>
<dbReference type="PRINTS" id="PR00463">
    <property type="entry name" value="EP450I"/>
</dbReference>
<evidence type="ECO:0000313" key="8">
    <source>
        <dbReference type="EMBL" id="KUJ07820.1"/>
    </source>
</evidence>
<dbReference type="InterPro" id="IPR002401">
    <property type="entry name" value="Cyt_P450_E_grp-I"/>
</dbReference>
<dbReference type="GO" id="GO:0020037">
    <property type="term" value="F:heme binding"/>
    <property type="evidence" value="ECO:0007669"/>
    <property type="project" value="InterPro"/>
</dbReference>
<evidence type="ECO:0000313" key="9">
    <source>
        <dbReference type="Proteomes" id="UP000070700"/>
    </source>
</evidence>
<dbReference type="InterPro" id="IPR050529">
    <property type="entry name" value="CYP450_sterol_14alpha_dmase"/>
</dbReference>
<evidence type="ECO:0000256" key="6">
    <source>
        <dbReference type="RuleBase" id="RU000461"/>
    </source>
</evidence>
<gene>
    <name evidence="8" type="ORF">LY89DRAFT_702248</name>
</gene>
<dbReference type="OrthoDB" id="3366823at2759"/>
<organism evidence="8 9">
    <name type="scientific">Mollisia scopiformis</name>
    <name type="common">Conifer needle endophyte fungus</name>
    <name type="synonym">Phialocephala scopiformis</name>
    <dbReference type="NCBI Taxonomy" id="149040"/>
    <lineage>
        <taxon>Eukaryota</taxon>
        <taxon>Fungi</taxon>
        <taxon>Dikarya</taxon>
        <taxon>Ascomycota</taxon>
        <taxon>Pezizomycotina</taxon>
        <taxon>Leotiomycetes</taxon>
        <taxon>Helotiales</taxon>
        <taxon>Mollisiaceae</taxon>
        <taxon>Mollisia</taxon>
    </lineage>
</organism>